<evidence type="ECO:0000313" key="3">
    <source>
        <dbReference type="EMBL" id="SHK32926.1"/>
    </source>
</evidence>
<dbReference type="EMBL" id="FRAB01000019">
    <property type="protein sequence ID" value="SHK32926.1"/>
    <property type="molecule type" value="Genomic_DNA"/>
</dbReference>
<dbReference type="Gene3D" id="3.40.50.720">
    <property type="entry name" value="NAD(P)-binding Rossmann-like Domain"/>
    <property type="match status" value="1"/>
</dbReference>
<dbReference type="AlphaFoldDB" id="A0A1M6RKG4"/>
<accession>A0A1M6RKG4</accession>
<dbReference type="InterPro" id="IPR032095">
    <property type="entry name" value="Sacchrp_dh-like_C"/>
</dbReference>
<proteinExistence type="predicted"/>
<evidence type="ECO:0000259" key="1">
    <source>
        <dbReference type="Pfam" id="PF03435"/>
    </source>
</evidence>
<dbReference type="Proteomes" id="UP000184395">
    <property type="component" value="Unassembled WGS sequence"/>
</dbReference>
<evidence type="ECO:0000313" key="4">
    <source>
        <dbReference type="Proteomes" id="UP000184395"/>
    </source>
</evidence>
<dbReference type="Pfam" id="PF16653">
    <property type="entry name" value="Sacchrp_dh_C"/>
    <property type="match status" value="1"/>
</dbReference>
<reference evidence="3 4" key="1">
    <citation type="submission" date="2016-11" db="EMBL/GenBank/DDBJ databases">
        <authorList>
            <person name="Jaros S."/>
            <person name="Januszkiewicz K."/>
            <person name="Wedrychowicz H."/>
        </authorList>
    </citation>
    <scope>NUCLEOTIDE SEQUENCE [LARGE SCALE GENOMIC DNA]</scope>
    <source>
        <strain evidence="3 4">LMG 20594</strain>
    </source>
</reference>
<organism evidence="3 4">
    <name type="scientific">Paraburkholderia terricola</name>
    <dbReference type="NCBI Taxonomy" id="169427"/>
    <lineage>
        <taxon>Bacteria</taxon>
        <taxon>Pseudomonadati</taxon>
        <taxon>Pseudomonadota</taxon>
        <taxon>Betaproteobacteria</taxon>
        <taxon>Burkholderiales</taxon>
        <taxon>Burkholderiaceae</taxon>
        <taxon>Paraburkholderia</taxon>
    </lineage>
</organism>
<feature type="domain" description="Saccharopine dehydrogenase NADP binding" evidence="1">
    <location>
        <begin position="27"/>
        <end position="184"/>
    </location>
</feature>
<dbReference type="STRING" id="169427.SAMN05192548_101923"/>
<dbReference type="Pfam" id="PF03435">
    <property type="entry name" value="Sacchrp_dh_NADP"/>
    <property type="match status" value="1"/>
</dbReference>
<dbReference type="Gene3D" id="3.30.360.30">
    <property type="entry name" value="homospermidine synthase like"/>
    <property type="match status" value="1"/>
</dbReference>
<evidence type="ECO:0000259" key="2">
    <source>
        <dbReference type="Pfam" id="PF16653"/>
    </source>
</evidence>
<sequence>MLNGLPRAMNNASSFDTKHARLDGRMLIVGFGCIASSSLPLLLRHIDMDPGAVTVLCLPTDDIAIAQEYGAVTVLCLPTDDIAIAQEYGVAIVQEALTEENYGTVLQPLVGEGDFLLNLSVNVSSEALVRYCWECGALYLDTSIEPWSGGGASQKGPPSRRSNYALREAVLAFRLDKRDGPTAILTQGANPGLISSLVKQALVNMATDSNMPVGRLASFEDWATLAQRLDIRAIHIAEHDTQIAAARKAPNEFVNTWSVQAFIEEGLQPAELGWGTHERHWPADACQHGFGSDAAIYLTRPGLATRVRSWTPLGGPYHGFLITHGESISIADHLTLRENGEVVYRPTVHYAYRPCDDAVLSIDELAGRGWVPQERERILREEITEGIDELGVLLMGNERGAYWFGSQLGTEETRRIAPHNTATSLQVVAGILGGIVWALSNPRAGVIEPDDIDYETVMRVARPYLGEVVGVYDKWTPLTQHSRLYEEPRDDSDPWQFLNIRVA</sequence>
<protein>
    <submittedName>
        <fullName evidence="3">Homospermidine synthase</fullName>
    </submittedName>
</protein>
<gene>
    <name evidence="3" type="ORF">SAMN05192548_101923</name>
</gene>
<dbReference type="InterPro" id="IPR023181">
    <property type="entry name" value="Homospermid_syn-like_C"/>
</dbReference>
<name>A0A1M6RKG4_9BURK</name>
<feature type="domain" description="Saccharopine dehydrogenase-like C-terminal" evidence="2">
    <location>
        <begin position="188"/>
        <end position="468"/>
    </location>
</feature>
<dbReference type="InterPro" id="IPR005097">
    <property type="entry name" value="Sacchrp_dh_NADP-bd"/>
</dbReference>